<gene>
    <name evidence="3" type="ORF">Z518_02018</name>
</gene>
<dbReference type="InterPro" id="IPR032466">
    <property type="entry name" value="Metal_Hydrolase"/>
</dbReference>
<evidence type="ECO:0000256" key="2">
    <source>
        <dbReference type="RuleBase" id="RU341113"/>
    </source>
</evidence>
<accession>A0A0D2JDR9</accession>
<dbReference type="CDD" id="cd01301">
    <property type="entry name" value="rDP_like"/>
    <property type="match status" value="1"/>
</dbReference>
<keyword evidence="2" id="KW-0645">Protease</keyword>
<dbReference type="RefSeq" id="XP_013274501.1">
    <property type="nucleotide sequence ID" value="XM_013419047.1"/>
</dbReference>
<dbReference type="PANTHER" id="PTHR10443:SF12">
    <property type="entry name" value="DIPEPTIDASE"/>
    <property type="match status" value="1"/>
</dbReference>
<dbReference type="EMBL" id="KN847476">
    <property type="protein sequence ID" value="KIX07365.1"/>
    <property type="molecule type" value="Genomic_DNA"/>
</dbReference>
<comment type="similarity">
    <text evidence="2">Belongs to the metallo-dependent hydrolases superfamily. Peptidase M19 family.</text>
</comment>
<dbReference type="SUPFAM" id="SSF51556">
    <property type="entry name" value="Metallo-dependent hydrolases"/>
    <property type="match status" value="1"/>
</dbReference>
<dbReference type="PANTHER" id="PTHR10443">
    <property type="entry name" value="MICROSOMAL DIPEPTIDASE"/>
    <property type="match status" value="1"/>
</dbReference>
<dbReference type="EC" id="3.4.13.19" evidence="2"/>
<keyword evidence="1 2" id="KW-0224">Dipeptidase</keyword>
<keyword evidence="2" id="KW-0479">Metal-binding</keyword>
<keyword evidence="2" id="KW-0862">Zinc</keyword>
<dbReference type="HOGENOM" id="CLU_031404_4_2_1"/>
<keyword evidence="2" id="KW-0482">Metalloprotease</keyword>
<dbReference type="OrthoDB" id="445695at2759"/>
<protein>
    <recommendedName>
        <fullName evidence="2">Dipeptidase</fullName>
        <ecNumber evidence="2">3.4.13.19</ecNumber>
    </recommendedName>
</protein>
<reference evidence="3 4" key="1">
    <citation type="submission" date="2015-01" db="EMBL/GenBank/DDBJ databases">
        <title>The Genome Sequence of Rhinocladiella mackenzie CBS 650.93.</title>
        <authorList>
            <consortium name="The Broad Institute Genomics Platform"/>
            <person name="Cuomo C."/>
            <person name="de Hoog S."/>
            <person name="Gorbushina A."/>
            <person name="Stielow B."/>
            <person name="Teixiera M."/>
            <person name="Abouelleil A."/>
            <person name="Chapman S.B."/>
            <person name="Priest M."/>
            <person name="Young S.K."/>
            <person name="Wortman J."/>
            <person name="Nusbaum C."/>
            <person name="Birren B."/>
        </authorList>
    </citation>
    <scope>NUCLEOTIDE SEQUENCE [LARGE SCALE GENOMIC DNA]</scope>
    <source>
        <strain evidence="3 4">CBS 650.93</strain>
    </source>
</reference>
<comment type="cofactor">
    <cofactor evidence="2">
        <name>Zn(2+)</name>
        <dbReference type="ChEBI" id="CHEBI:29105"/>
    </cofactor>
</comment>
<evidence type="ECO:0000313" key="4">
    <source>
        <dbReference type="Proteomes" id="UP000053617"/>
    </source>
</evidence>
<organism evidence="3 4">
    <name type="scientific">Rhinocladiella mackenziei CBS 650.93</name>
    <dbReference type="NCBI Taxonomy" id="1442369"/>
    <lineage>
        <taxon>Eukaryota</taxon>
        <taxon>Fungi</taxon>
        <taxon>Dikarya</taxon>
        <taxon>Ascomycota</taxon>
        <taxon>Pezizomycotina</taxon>
        <taxon>Eurotiomycetes</taxon>
        <taxon>Chaetothyriomycetidae</taxon>
        <taxon>Chaetothyriales</taxon>
        <taxon>Herpotrichiellaceae</taxon>
        <taxon>Rhinocladiella</taxon>
    </lineage>
</organism>
<evidence type="ECO:0000313" key="3">
    <source>
        <dbReference type="EMBL" id="KIX07365.1"/>
    </source>
</evidence>
<dbReference type="AlphaFoldDB" id="A0A0D2JDR9"/>
<dbReference type="GO" id="GO:0070573">
    <property type="term" value="F:metallodipeptidase activity"/>
    <property type="evidence" value="ECO:0007669"/>
    <property type="project" value="InterPro"/>
</dbReference>
<dbReference type="GeneID" id="25290089"/>
<dbReference type="GO" id="GO:0046872">
    <property type="term" value="F:metal ion binding"/>
    <property type="evidence" value="ECO:0007669"/>
    <property type="project" value="UniProtKB-UniRule"/>
</dbReference>
<comment type="catalytic activity">
    <reaction evidence="2">
        <text>an L-aminoacyl-L-amino acid + H2O = 2 an L-alpha-amino acid</text>
        <dbReference type="Rhea" id="RHEA:48940"/>
        <dbReference type="ChEBI" id="CHEBI:15377"/>
        <dbReference type="ChEBI" id="CHEBI:59869"/>
        <dbReference type="ChEBI" id="CHEBI:77460"/>
        <dbReference type="EC" id="3.4.13.19"/>
    </reaction>
</comment>
<dbReference type="Proteomes" id="UP000053617">
    <property type="component" value="Unassembled WGS sequence"/>
</dbReference>
<keyword evidence="2" id="KW-0378">Hydrolase</keyword>
<sequence>MTDFLERARHILKSTPLVDGHNDFPILVRQQLHNKIYEHDFESERLGSHTDFEKMKRGLMGGQFWSVFIPCPEDLIPGVDLSARPEDKYVPGINEPTWAVRDTLEQIDLIKRFIAEYPKYLQLCIDPRCVRTTHKAGKVASMIGVEGGHQTGNSLGTLRLFYELGVRYMTLTHNCDNAFATAASTLANTDKDAGLTSFGTELVREMNRLGMMVDLSHVSFNTMREVLRIARAPVIFSHSASYTVQHHWRNVPDDVLLSVKSNGGVVMVPVIPFFLNIANPDQGTVEDVVDHILHVAEVAGWDHVGLGSDFDGTVYVAEGIEDISQWPNLIARLLARGVTEQQAQKLVGENILRVWEDIEMIATQLRKVQKPSEESWHGRVWEETNTEVPRLFPN</sequence>
<dbReference type="VEuPathDB" id="FungiDB:Z518_02018"/>
<dbReference type="Gene3D" id="3.20.20.140">
    <property type="entry name" value="Metal-dependent hydrolases"/>
    <property type="match status" value="1"/>
</dbReference>
<dbReference type="InterPro" id="IPR008257">
    <property type="entry name" value="Pept_M19"/>
</dbReference>
<keyword evidence="4" id="KW-1185">Reference proteome</keyword>
<dbReference type="PROSITE" id="PS51365">
    <property type="entry name" value="RENAL_DIPEPTIDASE_2"/>
    <property type="match status" value="1"/>
</dbReference>
<dbReference type="Pfam" id="PF01244">
    <property type="entry name" value="Peptidase_M19"/>
    <property type="match status" value="1"/>
</dbReference>
<name>A0A0D2JDR9_9EURO</name>
<evidence type="ECO:0000256" key="1">
    <source>
        <dbReference type="ARBA" id="ARBA00022997"/>
    </source>
</evidence>
<dbReference type="GO" id="GO:0006508">
    <property type="term" value="P:proteolysis"/>
    <property type="evidence" value="ECO:0007669"/>
    <property type="project" value="UniProtKB-KW"/>
</dbReference>
<proteinExistence type="inferred from homology"/>